<reference evidence="2" key="2">
    <citation type="submission" date="2023-02" db="EMBL/GenBank/DDBJ databases">
        <authorList>
            <person name="Sun Q."/>
            <person name="Mori K."/>
        </authorList>
    </citation>
    <scope>NUCLEOTIDE SEQUENCE</scope>
    <source>
        <strain evidence="2">NBRC 112290</strain>
    </source>
</reference>
<evidence type="ECO:0000313" key="3">
    <source>
        <dbReference type="Proteomes" id="UP001157161"/>
    </source>
</evidence>
<reference evidence="2" key="1">
    <citation type="journal article" date="2014" name="Int. J. Syst. Evol. Microbiol.">
        <title>Complete genome sequence of Corynebacterium casei LMG S-19264T (=DSM 44701T), isolated from a smear-ripened cheese.</title>
        <authorList>
            <consortium name="US DOE Joint Genome Institute (JGI-PGF)"/>
            <person name="Walter F."/>
            <person name="Albersmeier A."/>
            <person name="Kalinowski J."/>
            <person name="Ruckert C."/>
        </authorList>
    </citation>
    <scope>NUCLEOTIDE SEQUENCE</scope>
    <source>
        <strain evidence="2">NBRC 112290</strain>
    </source>
</reference>
<dbReference type="Proteomes" id="UP001157161">
    <property type="component" value="Unassembled WGS sequence"/>
</dbReference>
<accession>A0AA37XB66</accession>
<keyword evidence="1" id="KW-0472">Membrane</keyword>
<feature type="transmembrane region" description="Helical" evidence="1">
    <location>
        <begin position="211"/>
        <end position="229"/>
    </location>
</feature>
<feature type="transmembrane region" description="Helical" evidence="1">
    <location>
        <begin position="181"/>
        <end position="199"/>
    </location>
</feature>
<gene>
    <name evidence="2" type="ORF">GCM10025875_07110</name>
</gene>
<feature type="transmembrane region" description="Helical" evidence="1">
    <location>
        <begin position="137"/>
        <end position="160"/>
    </location>
</feature>
<dbReference type="EMBL" id="BSUM01000001">
    <property type="protein sequence ID" value="GMA30719.1"/>
    <property type="molecule type" value="Genomic_DNA"/>
</dbReference>
<organism evidence="2 3">
    <name type="scientific">Litorihabitans aurantiacus</name>
    <dbReference type="NCBI Taxonomy" id="1930061"/>
    <lineage>
        <taxon>Bacteria</taxon>
        <taxon>Bacillati</taxon>
        <taxon>Actinomycetota</taxon>
        <taxon>Actinomycetes</taxon>
        <taxon>Micrococcales</taxon>
        <taxon>Beutenbergiaceae</taxon>
        <taxon>Litorihabitans</taxon>
    </lineage>
</organism>
<name>A0AA37XB66_9MICO</name>
<evidence type="ECO:0000313" key="2">
    <source>
        <dbReference type="EMBL" id="GMA30719.1"/>
    </source>
</evidence>
<keyword evidence="3" id="KW-1185">Reference proteome</keyword>
<evidence type="ECO:0000256" key="1">
    <source>
        <dbReference type="SAM" id="Phobius"/>
    </source>
</evidence>
<keyword evidence="1" id="KW-1133">Transmembrane helix</keyword>
<feature type="transmembrane region" description="Helical" evidence="1">
    <location>
        <begin position="72"/>
        <end position="93"/>
    </location>
</feature>
<proteinExistence type="predicted"/>
<sequence>MTDAPVPHLPPSGERVTHLTRRQCERFFRRQGLPLLVDSHSVARDVFGRSAPFLVAVVLLETITLVDREWTWWQNLLAVGGGLVAVLGLYALLNVVRGRPWATAPQSVRWPELAFVVLAPPAVALALVAGWRTALALAVVNVLLLLAVRFLVGLGLLATLGWGLSRVTDELGSSLRRLVRLLPLVLIFSIVLFFTTEVWQVFDRVSGQADIALGVLFGAGIVALTAVGARREAEAVILDAAPHASPRRPPSAWRSAATSWRWWRPRSCCRCSS</sequence>
<keyword evidence="1" id="KW-0812">Transmembrane</keyword>
<protein>
    <submittedName>
        <fullName evidence="2">Uncharacterized protein</fullName>
    </submittedName>
</protein>
<dbReference type="AlphaFoldDB" id="A0AA37XB66"/>
<feature type="transmembrane region" description="Helical" evidence="1">
    <location>
        <begin position="113"/>
        <end position="131"/>
    </location>
</feature>
<dbReference type="RefSeq" id="WP_284249433.1">
    <property type="nucleotide sequence ID" value="NZ_BSUM01000001.1"/>
</dbReference>
<comment type="caution">
    <text evidence="2">The sequence shown here is derived from an EMBL/GenBank/DDBJ whole genome shotgun (WGS) entry which is preliminary data.</text>
</comment>